<name>A0A9C6WXK5_FRAOC</name>
<sequence>MPTPPTVPTTPTPPTPPTMPAPPPSPPTHRPTTPTPPAPEPWPLPTGVYPGSSSTPATPATAATPTTPATPATSRPPLGLGHVRPMTVSSSSASGALTNTTSTSDVALNPGHSESSLSYSLGTAGTEPGKPALSNSVSVGWSNCRDTGGALGMSYALSYSFLGEGAASAASTVNATCLDMNAVQSQGWSISTSGASAPVGVRSFITEHLASIPGLPRQPTLKYL</sequence>
<dbReference type="RefSeq" id="XP_052125626.1">
    <property type="nucleotide sequence ID" value="XM_052269666.1"/>
</dbReference>
<feature type="compositionally biased region" description="Low complexity" evidence="1">
    <location>
        <begin position="50"/>
        <end position="77"/>
    </location>
</feature>
<feature type="compositionally biased region" description="Polar residues" evidence="1">
    <location>
        <begin position="87"/>
        <end position="111"/>
    </location>
</feature>
<gene>
    <name evidence="3" type="primary">LOC127749838</name>
</gene>
<evidence type="ECO:0000256" key="1">
    <source>
        <dbReference type="SAM" id="MobiDB-lite"/>
    </source>
</evidence>
<dbReference type="AlphaFoldDB" id="A0A9C6WXK5"/>
<keyword evidence="2" id="KW-1185">Reference proteome</keyword>
<evidence type="ECO:0000313" key="3">
    <source>
        <dbReference type="RefSeq" id="XP_052125626.1"/>
    </source>
</evidence>
<evidence type="ECO:0000313" key="2">
    <source>
        <dbReference type="Proteomes" id="UP000504606"/>
    </source>
</evidence>
<accession>A0A9C6WXK5</accession>
<reference evidence="3" key="1">
    <citation type="submission" date="2025-08" db="UniProtKB">
        <authorList>
            <consortium name="RefSeq"/>
        </authorList>
    </citation>
    <scope>IDENTIFICATION</scope>
    <source>
        <tissue evidence="3">Whole organism</tissue>
    </source>
</reference>
<feature type="compositionally biased region" description="Pro residues" evidence="1">
    <location>
        <begin position="1"/>
        <end position="44"/>
    </location>
</feature>
<dbReference type="GeneID" id="127749838"/>
<dbReference type="OrthoDB" id="6339452at2759"/>
<feature type="region of interest" description="Disordered" evidence="1">
    <location>
        <begin position="1"/>
        <end position="111"/>
    </location>
</feature>
<protein>
    <submittedName>
        <fullName evidence="3">Uncharacterized protein LOC127749838</fullName>
    </submittedName>
</protein>
<dbReference type="KEGG" id="foc:127749838"/>
<organism evidence="2 3">
    <name type="scientific">Frankliniella occidentalis</name>
    <name type="common">Western flower thrips</name>
    <name type="synonym">Euthrips occidentalis</name>
    <dbReference type="NCBI Taxonomy" id="133901"/>
    <lineage>
        <taxon>Eukaryota</taxon>
        <taxon>Metazoa</taxon>
        <taxon>Ecdysozoa</taxon>
        <taxon>Arthropoda</taxon>
        <taxon>Hexapoda</taxon>
        <taxon>Insecta</taxon>
        <taxon>Pterygota</taxon>
        <taxon>Neoptera</taxon>
        <taxon>Paraneoptera</taxon>
        <taxon>Thysanoptera</taxon>
        <taxon>Terebrantia</taxon>
        <taxon>Thripoidea</taxon>
        <taxon>Thripidae</taxon>
        <taxon>Frankliniella</taxon>
    </lineage>
</organism>
<dbReference type="Proteomes" id="UP000504606">
    <property type="component" value="Unplaced"/>
</dbReference>
<proteinExistence type="predicted"/>